<sequence>MDITYLIDILVAPFYAILVEVAVALVISVIDKETYISLGHRFLSWFPHTTKIIFKSLIYFYVFVIAWIFLFYLIYIDSHSFHLSESDVRSHRLSGLYDFIRFPIIFSGVFTYAFIWYLSFFGIFYLAYLVLTHQSERYSEPRMIDKREMLKYIWFALNVIILSLLWNHYGAAIPVYENGSFNSREGIGNWVHQYNNTWFPLLMLVILNSIALLFIIIAKLKKN</sequence>
<feature type="transmembrane region" description="Helical" evidence="1">
    <location>
        <begin position="198"/>
        <end position="218"/>
    </location>
</feature>
<name>A0A545UIV1_9GAMM</name>
<keyword evidence="1" id="KW-0472">Membrane</keyword>
<reference evidence="2 3" key="1">
    <citation type="submission" date="2019-07" db="EMBL/GenBank/DDBJ databases">
        <title>Draft genome for Aliikangiella sp. M105.</title>
        <authorList>
            <person name="Wang G."/>
        </authorList>
    </citation>
    <scope>NUCLEOTIDE SEQUENCE [LARGE SCALE GENOMIC DNA]</scope>
    <source>
        <strain evidence="2 3">M105</strain>
    </source>
</reference>
<dbReference type="Proteomes" id="UP000315439">
    <property type="component" value="Unassembled WGS sequence"/>
</dbReference>
<organism evidence="2 3">
    <name type="scientific">Aliikangiella coralliicola</name>
    <dbReference type="NCBI Taxonomy" id="2592383"/>
    <lineage>
        <taxon>Bacteria</taxon>
        <taxon>Pseudomonadati</taxon>
        <taxon>Pseudomonadota</taxon>
        <taxon>Gammaproteobacteria</taxon>
        <taxon>Oceanospirillales</taxon>
        <taxon>Pleioneaceae</taxon>
        <taxon>Aliikangiella</taxon>
    </lineage>
</organism>
<keyword evidence="1" id="KW-1133">Transmembrane helix</keyword>
<accession>A0A545UIV1</accession>
<feature type="transmembrane region" description="Helical" evidence="1">
    <location>
        <begin position="12"/>
        <end position="31"/>
    </location>
</feature>
<protein>
    <submittedName>
        <fullName evidence="2">Uncharacterized protein</fullName>
    </submittedName>
</protein>
<feature type="transmembrane region" description="Helical" evidence="1">
    <location>
        <begin position="152"/>
        <end position="169"/>
    </location>
</feature>
<proteinExistence type="predicted"/>
<dbReference type="RefSeq" id="WP_142891455.1">
    <property type="nucleotide sequence ID" value="NZ_ML660160.1"/>
</dbReference>
<feature type="transmembrane region" description="Helical" evidence="1">
    <location>
        <begin position="52"/>
        <end position="75"/>
    </location>
</feature>
<dbReference type="EMBL" id="VIKS01000001">
    <property type="protein sequence ID" value="TQV89391.1"/>
    <property type="molecule type" value="Genomic_DNA"/>
</dbReference>
<dbReference type="AlphaFoldDB" id="A0A545UIV1"/>
<keyword evidence="3" id="KW-1185">Reference proteome</keyword>
<keyword evidence="1" id="KW-0812">Transmembrane</keyword>
<comment type="caution">
    <text evidence="2">The sequence shown here is derived from an EMBL/GenBank/DDBJ whole genome shotgun (WGS) entry which is preliminary data.</text>
</comment>
<evidence type="ECO:0000313" key="3">
    <source>
        <dbReference type="Proteomes" id="UP000315439"/>
    </source>
</evidence>
<evidence type="ECO:0000256" key="1">
    <source>
        <dbReference type="SAM" id="Phobius"/>
    </source>
</evidence>
<evidence type="ECO:0000313" key="2">
    <source>
        <dbReference type="EMBL" id="TQV89391.1"/>
    </source>
</evidence>
<feature type="transmembrane region" description="Helical" evidence="1">
    <location>
        <begin position="104"/>
        <end position="131"/>
    </location>
</feature>
<gene>
    <name evidence="2" type="ORF">FLL46_00470</name>
</gene>